<dbReference type="Gene3D" id="1.25.40.10">
    <property type="entry name" value="Tetratricopeptide repeat domain"/>
    <property type="match status" value="4"/>
</dbReference>
<dbReference type="Pfam" id="PF20431">
    <property type="entry name" value="E_motif"/>
    <property type="match status" value="1"/>
</dbReference>
<feature type="repeat" description="PPR" evidence="2">
    <location>
        <begin position="105"/>
        <end position="139"/>
    </location>
</feature>
<dbReference type="OrthoDB" id="778236at2759"/>
<dbReference type="InterPro" id="IPR011990">
    <property type="entry name" value="TPR-like_helical_dom_sf"/>
</dbReference>
<dbReference type="FunFam" id="1.25.40.10:FF:000344">
    <property type="entry name" value="Pentatricopeptide repeat-containing protein"/>
    <property type="match status" value="1"/>
</dbReference>
<keyword evidence="1" id="KW-0677">Repeat</keyword>
<evidence type="ECO:0000256" key="2">
    <source>
        <dbReference type="PROSITE-ProRule" id="PRU00708"/>
    </source>
</evidence>
<dbReference type="Proteomes" id="UP000036987">
    <property type="component" value="Unassembled WGS sequence"/>
</dbReference>
<dbReference type="Pfam" id="PF01535">
    <property type="entry name" value="PPR"/>
    <property type="match status" value="5"/>
</dbReference>
<feature type="repeat" description="PPR" evidence="2">
    <location>
        <begin position="320"/>
        <end position="355"/>
    </location>
</feature>
<protein>
    <recommendedName>
        <fullName evidence="5">Pentatricopeptide repeat-containing protein</fullName>
    </recommendedName>
</protein>
<dbReference type="PANTHER" id="PTHR47928:SF146">
    <property type="entry name" value="DYW DOMAIN-CONTAINING PROTEIN"/>
    <property type="match status" value="1"/>
</dbReference>
<dbReference type="PROSITE" id="PS51375">
    <property type="entry name" value="PPR"/>
    <property type="match status" value="4"/>
</dbReference>
<dbReference type="NCBIfam" id="TIGR00756">
    <property type="entry name" value="PPR"/>
    <property type="match status" value="3"/>
</dbReference>
<sequence length="604" mass="67555">MSIRHPLLHLQKHAPSIIGNPIAALQAYVQARNSAFRPNSFAVPSVLKACSNLGDVWCGAEVHGYAFKTGLIDDIFVQNSLIQMYSECRKVEMGRKVFEEMNHRDVVSWSTMIRCYTRNYLVSEALTVVLRMLWLSIKPSHVALLNMIGVFSEFPHVGVLQNGSRMMHGYAFRNTSEPDHRVQTALLHMYVQCGSTGSARTIFDCMTGKTTATWTSMIAGHVRSGDMDQGVQLFGKMREQEDAFPNEITMLNLIIACAAKSALEFGKWLHVYILKNHGSTSTTAMLPPILATALIDMYAKCRKVETARVVFDQIRMKDRNITVWTALIAGYAGTNDGLNQIIHLFDNMRKNKVNPNGTTMITILSACAEEGALDIGRWFHHNYIDKEEDIVYDLKLTTTLVDMYAKCGDIDAAHNIFSAATSRDTCLWNAMISGFARQGKGEDVLKLLRLMEREGVKPNGITFIGVLHGCSHTGLVSEGKDIFRWMEHEHGITPNIKHYGCMVDLLSRAGHLEEAHEILKTMGIKPNTITWGSFLSGCNIHKNTRFGEEALKEITELKHNKCGYNVLLSNIYAVDKRWDDVACVRNKTNAIGIMKQAGMSSINV</sequence>
<dbReference type="EMBL" id="LFYR01000625">
    <property type="protein sequence ID" value="KMZ72551.1"/>
    <property type="molecule type" value="Genomic_DNA"/>
</dbReference>
<dbReference type="Pfam" id="PF13812">
    <property type="entry name" value="PPR_3"/>
    <property type="match status" value="1"/>
</dbReference>
<dbReference type="InterPro" id="IPR046848">
    <property type="entry name" value="E_motif"/>
</dbReference>
<dbReference type="PANTHER" id="PTHR47928">
    <property type="entry name" value="REPEAT-CONTAINING PROTEIN, PUTATIVE-RELATED"/>
    <property type="match status" value="1"/>
</dbReference>
<dbReference type="AlphaFoldDB" id="A0A0K9PU97"/>
<proteinExistence type="predicted"/>
<feature type="repeat" description="PPR" evidence="2">
    <location>
        <begin position="424"/>
        <end position="458"/>
    </location>
</feature>
<dbReference type="FunFam" id="1.25.40.10:FF:000184">
    <property type="entry name" value="Pentatricopeptide repeat-containing protein, chloroplastic"/>
    <property type="match status" value="1"/>
</dbReference>
<keyword evidence="4" id="KW-1185">Reference proteome</keyword>
<organism evidence="3 4">
    <name type="scientific">Zostera marina</name>
    <name type="common">Eelgrass</name>
    <dbReference type="NCBI Taxonomy" id="29655"/>
    <lineage>
        <taxon>Eukaryota</taxon>
        <taxon>Viridiplantae</taxon>
        <taxon>Streptophyta</taxon>
        <taxon>Embryophyta</taxon>
        <taxon>Tracheophyta</taxon>
        <taxon>Spermatophyta</taxon>
        <taxon>Magnoliopsida</taxon>
        <taxon>Liliopsida</taxon>
        <taxon>Zosteraceae</taxon>
        <taxon>Zostera</taxon>
    </lineage>
</organism>
<evidence type="ECO:0000256" key="1">
    <source>
        <dbReference type="ARBA" id="ARBA00022737"/>
    </source>
</evidence>
<evidence type="ECO:0000313" key="3">
    <source>
        <dbReference type="EMBL" id="KMZ72551.1"/>
    </source>
</evidence>
<dbReference type="OMA" id="HEMIKSM"/>
<accession>A0A0K9PU97</accession>
<evidence type="ECO:0000313" key="4">
    <source>
        <dbReference type="Proteomes" id="UP000036987"/>
    </source>
</evidence>
<gene>
    <name evidence="3" type="ORF">ZOSMA_162G00720</name>
</gene>
<dbReference type="InterPro" id="IPR050421">
    <property type="entry name" value="PPR"/>
</dbReference>
<feature type="repeat" description="PPR" evidence="2">
    <location>
        <begin position="210"/>
        <end position="240"/>
    </location>
</feature>
<evidence type="ECO:0008006" key="5">
    <source>
        <dbReference type="Google" id="ProtNLM"/>
    </source>
</evidence>
<name>A0A0K9PU97_ZOSMR</name>
<reference evidence="4" key="1">
    <citation type="journal article" date="2016" name="Nature">
        <title>The genome of the seagrass Zostera marina reveals angiosperm adaptation to the sea.</title>
        <authorList>
            <person name="Olsen J.L."/>
            <person name="Rouze P."/>
            <person name="Verhelst B."/>
            <person name="Lin Y.-C."/>
            <person name="Bayer T."/>
            <person name="Collen J."/>
            <person name="Dattolo E."/>
            <person name="De Paoli E."/>
            <person name="Dittami S."/>
            <person name="Maumus F."/>
            <person name="Michel G."/>
            <person name="Kersting A."/>
            <person name="Lauritano C."/>
            <person name="Lohaus R."/>
            <person name="Toepel M."/>
            <person name="Tonon T."/>
            <person name="Vanneste K."/>
            <person name="Amirebrahimi M."/>
            <person name="Brakel J."/>
            <person name="Bostroem C."/>
            <person name="Chovatia M."/>
            <person name="Grimwood J."/>
            <person name="Jenkins J.W."/>
            <person name="Jueterbock A."/>
            <person name="Mraz A."/>
            <person name="Stam W.T."/>
            <person name="Tice H."/>
            <person name="Bornberg-Bauer E."/>
            <person name="Green P.J."/>
            <person name="Pearson G.A."/>
            <person name="Procaccini G."/>
            <person name="Duarte C.M."/>
            <person name="Schmutz J."/>
            <person name="Reusch T.B.H."/>
            <person name="Van de Peer Y."/>
        </authorList>
    </citation>
    <scope>NUCLEOTIDE SEQUENCE [LARGE SCALE GENOMIC DNA]</scope>
    <source>
        <strain evidence="4">cv. Finnish</strain>
    </source>
</reference>
<comment type="caution">
    <text evidence="3">The sequence shown here is derived from an EMBL/GenBank/DDBJ whole genome shotgun (WGS) entry which is preliminary data.</text>
</comment>
<dbReference type="InterPro" id="IPR002885">
    <property type="entry name" value="PPR_rpt"/>
</dbReference>
<dbReference type="Pfam" id="PF13041">
    <property type="entry name" value="PPR_2"/>
    <property type="match status" value="2"/>
</dbReference>